<feature type="domain" description="ENPP1-3/EXOG-like endonuclease/phosphodiesterase" evidence="1">
    <location>
        <begin position="180"/>
        <end position="411"/>
    </location>
</feature>
<dbReference type="SMART" id="SM00477">
    <property type="entry name" value="NUC"/>
    <property type="match status" value="1"/>
</dbReference>
<dbReference type="OrthoDB" id="5955262at2759"/>
<feature type="domain" description="DNA/RNA non-specific endonuclease/pyrophosphatase/phosphodiesterase" evidence="2">
    <location>
        <begin position="179"/>
        <end position="411"/>
    </location>
</feature>
<keyword evidence="4" id="KW-1185">Reference proteome</keyword>
<dbReference type="GO" id="GO:0016787">
    <property type="term" value="F:hydrolase activity"/>
    <property type="evidence" value="ECO:0007669"/>
    <property type="project" value="InterPro"/>
</dbReference>
<dbReference type="InterPro" id="IPR020821">
    <property type="entry name" value="ENPP1-3/EXOG-like_nuc-like"/>
</dbReference>
<dbReference type="InterPro" id="IPR039015">
    <property type="entry name" value="ENDOD1"/>
</dbReference>
<dbReference type="PANTHER" id="PTHR21472">
    <property type="entry name" value="ENDONUCLEASE DOMAIN-CONTAINING 1 PROTEIN ENDOD1"/>
    <property type="match status" value="1"/>
</dbReference>
<reference evidence="3 4" key="1">
    <citation type="journal article" date="2018" name="Sci. Rep.">
        <title>Comparative analysis of the Pocillopora damicornis genome highlights role of immune system in coral evolution.</title>
        <authorList>
            <person name="Cunning R."/>
            <person name="Bay R.A."/>
            <person name="Gillette P."/>
            <person name="Baker A.C."/>
            <person name="Traylor-Knowles N."/>
        </authorList>
    </citation>
    <scope>NUCLEOTIDE SEQUENCE [LARGE SCALE GENOMIC DNA]</scope>
    <source>
        <strain evidence="3">RSMAS</strain>
        <tissue evidence="3">Whole animal</tissue>
    </source>
</reference>
<proteinExistence type="predicted"/>
<name>A0A3M6UW91_POCDA</name>
<comment type="caution">
    <text evidence="3">The sequence shown here is derived from an EMBL/GenBank/DDBJ whole genome shotgun (WGS) entry which is preliminary data.</text>
</comment>
<dbReference type="EMBL" id="RCHS01000628">
    <property type="protein sequence ID" value="RMX57608.1"/>
    <property type="molecule type" value="Genomic_DNA"/>
</dbReference>
<evidence type="ECO:0000259" key="1">
    <source>
        <dbReference type="SMART" id="SM00477"/>
    </source>
</evidence>
<dbReference type="GO" id="GO:0003676">
    <property type="term" value="F:nucleic acid binding"/>
    <property type="evidence" value="ECO:0007669"/>
    <property type="project" value="InterPro"/>
</dbReference>
<dbReference type="AlphaFoldDB" id="A0A3M6UW91"/>
<accession>A0A3M6UW91</accession>
<gene>
    <name evidence="3" type="ORF">pdam_00015717</name>
</gene>
<dbReference type="InterPro" id="IPR044929">
    <property type="entry name" value="DNA/RNA_non-sp_Endonuclease_sf"/>
</dbReference>
<dbReference type="Gene3D" id="3.40.570.10">
    <property type="entry name" value="Extracellular Endonuclease, subunit A"/>
    <property type="match status" value="2"/>
</dbReference>
<dbReference type="GO" id="GO:0046872">
    <property type="term" value="F:metal ion binding"/>
    <property type="evidence" value="ECO:0007669"/>
    <property type="project" value="InterPro"/>
</dbReference>
<evidence type="ECO:0000313" key="4">
    <source>
        <dbReference type="Proteomes" id="UP000275408"/>
    </source>
</evidence>
<dbReference type="PANTHER" id="PTHR21472:SF26">
    <property type="entry name" value="ENDONUCLEASE DOMAIN CONTAINING 1"/>
    <property type="match status" value="1"/>
</dbReference>
<evidence type="ECO:0000313" key="3">
    <source>
        <dbReference type="EMBL" id="RMX57608.1"/>
    </source>
</evidence>
<protein>
    <recommendedName>
        <fullName evidence="5">DNA/RNA non-specific endonuclease domain-containing protein</fullName>
    </recommendedName>
</protein>
<dbReference type="SUPFAM" id="SSF54060">
    <property type="entry name" value="His-Me finger endonucleases"/>
    <property type="match status" value="2"/>
</dbReference>
<evidence type="ECO:0008006" key="5">
    <source>
        <dbReference type="Google" id="ProtNLM"/>
    </source>
</evidence>
<sequence>MNPSGINSFDPNFMKVTFTLANAVPQFAASNNGPWEKFEKKIRDYTKITCGSQTRRGTLYLLTGRSENGFNAVPKPHVTSTFTVISNDHHDRTQLNQTQMSVIDLKKRLKAAASTTNSYSTTPRLSVIVVIATYQLLKSPNEGTRFFSSGLHVPLFFVGGKRPVGLPDFNRGKELKHGAPPSFVSFFDPVTNTPFYSAYKVLPGQAKNIDKHKRPKNAIWKNPPGVRGVNDAYMLANAEAQRKFKGQKIARGHMNPSAINSFDTRFMKATFTLTNAVPQFTKSNSGPWRDSEGKIRKYAKTTCGSQTRQGTLYLLTGRSENGLKGVTKPSITNTFKVATKTIRLDTPQAVWTAGCCVWMETGRPRAESFAVMSNNHYDKTKLHQTQMRVTDLEMYLEEATKVKLFPGNPDCAKNYHPLP</sequence>
<dbReference type="Pfam" id="PF01223">
    <property type="entry name" value="Endonuclease_NS"/>
    <property type="match status" value="2"/>
</dbReference>
<dbReference type="InterPro" id="IPR044925">
    <property type="entry name" value="His-Me_finger_sf"/>
</dbReference>
<dbReference type="Proteomes" id="UP000275408">
    <property type="component" value="Unassembled WGS sequence"/>
</dbReference>
<dbReference type="SMART" id="SM00892">
    <property type="entry name" value="Endonuclease_NS"/>
    <property type="match status" value="1"/>
</dbReference>
<dbReference type="InterPro" id="IPR001604">
    <property type="entry name" value="Endo_G_ENPP1-like_dom"/>
</dbReference>
<organism evidence="3 4">
    <name type="scientific">Pocillopora damicornis</name>
    <name type="common">Cauliflower coral</name>
    <name type="synonym">Millepora damicornis</name>
    <dbReference type="NCBI Taxonomy" id="46731"/>
    <lineage>
        <taxon>Eukaryota</taxon>
        <taxon>Metazoa</taxon>
        <taxon>Cnidaria</taxon>
        <taxon>Anthozoa</taxon>
        <taxon>Hexacorallia</taxon>
        <taxon>Scleractinia</taxon>
        <taxon>Astrocoeniina</taxon>
        <taxon>Pocilloporidae</taxon>
        <taxon>Pocillopora</taxon>
    </lineage>
</organism>
<evidence type="ECO:0000259" key="2">
    <source>
        <dbReference type="SMART" id="SM00892"/>
    </source>
</evidence>